<dbReference type="Pfam" id="PF00931">
    <property type="entry name" value="NB-ARC"/>
    <property type="match status" value="1"/>
</dbReference>
<keyword evidence="5" id="KW-0611">Plant defense</keyword>
<feature type="domain" description="Disease resistance N-terminal" evidence="9">
    <location>
        <begin position="165"/>
        <end position="245"/>
    </location>
</feature>
<feature type="domain" description="NB-ARC" evidence="8">
    <location>
        <begin position="323"/>
        <end position="492"/>
    </location>
</feature>
<evidence type="ECO:0000256" key="1">
    <source>
        <dbReference type="ARBA" id="ARBA00008894"/>
    </source>
</evidence>
<dbReference type="Pfam" id="PF23559">
    <property type="entry name" value="WHD_DRP"/>
    <property type="match status" value="1"/>
</dbReference>
<dbReference type="InterPro" id="IPR041118">
    <property type="entry name" value="Rx_N"/>
</dbReference>
<dbReference type="OrthoDB" id="693125at2759"/>
<dbReference type="SUPFAM" id="SSF52540">
    <property type="entry name" value="P-loop containing nucleoside triphosphate hydrolases"/>
    <property type="match status" value="1"/>
</dbReference>
<evidence type="ECO:0000256" key="7">
    <source>
        <dbReference type="ARBA" id="ARBA00023054"/>
    </source>
</evidence>
<dbReference type="GO" id="GO:0042742">
    <property type="term" value="P:defense response to bacterium"/>
    <property type="evidence" value="ECO:0007669"/>
    <property type="project" value="UniProtKB-ARBA"/>
</dbReference>
<evidence type="ECO:0000259" key="10">
    <source>
        <dbReference type="Pfam" id="PF23559"/>
    </source>
</evidence>
<name>A0A811QQX9_9POAL</name>
<keyword evidence="2" id="KW-0433">Leucine-rich repeat</keyword>
<dbReference type="InterPro" id="IPR056789">
    <property type="entry name" value="LRR_R13L1-DRL21"/>
</dbReference>
<dbReference type="InterPro" id="IPR036388">
    <property type="entry name" value="WH-like_DNA-bd_sf"/>
</dbReference>
<comment type="similarity">
    <text evidence="1">Belongs to the disease resistance NB-LRR family.</text>
</comment>
<comment type="caution">
    <text evidence="13">The sequence shown here is derived from an EMBL/GenBank/DDBJ whole genome shotgun (WGS) entry which is preliminary data.</text>
</comment>
<accession>A0A811QQX9</accession>
<evidence type="ECO:0000256" key="4">
    <source>
        <dbReference type="ARBA" id="ARBA00022741"/>
    </source>
</evidence>
<dbReference type="PANTHER" id="PTHR36766">
    <property type="entry name" value="PLANT BROAD-SPECTRUM MILDEW RESISTANCE PROTEIN RPW8"/>
    <property type="match status" value="1"/>
</dbReference>
<protein>
    <submittedName>
        <fullName evidence="13">Uncharacterized protein</fullName>
    </submittedName>
</protein>
<dbReference type="GO" id="GO:0002758">
    <property type="term" value="P:innate immune response-activating signaling pathway"/>
    <property type="evidence" value="ECO:0007669"/>
    <property type="project" value="UniProtKB-ARBA"/>
</dbReference>
<dbReference type="InterPro" id="IPR002182">
    <property type="entry name" value="NB-ARC"/>
</dbReference>
<dbReference type="Gene3D" id="1.10.8.430">
    <property type="entry name" value="Helical domain of apoptotic protease-activating factors"/>
    <property type="match status" value="1"/>
</dbReference>
<dbReference type="FunFam" id="1.10.10.10:FF:000322">
    <property type="entry name" value="Probable disease resistance protein At1g63360"/>
    <property type="match status" value="1"/>
</dbReference>
<keyword evidence="4" id="KW-0547">Nucleotide-binding</keyword>
<dbReference type="InterPro" id="IPR038005">
    <property type="entry name" value="RX-like_CC"/>
</dbReference>
<keyword evidence="3" id="KW-0677">Repeat</keyword>
<dbReference type="Proteomes" id="UP000604825">
    <property type="component" value="Unassembled WGS sequence"/>
</dbReference>
<dbReference type="CDD" id="cd14798">
    <property type="entry name" value="RX-CC_like"/>
    <property type="match status" value="1"/>
</dbReference>
<feature type="domain" description="Disease resistance protein winged helix" evidence="10">
    <location>
        <begin position="578"/>
        <end position="650"/>
    </location>
</feature>
<sequence length="1421" mass="159472">MHHVGGRAAISRRHTGILLREMIAKKKELLISSLRSITGQQKIPSTLITGRQDLGSILHCATQIRRSGTLVRTLQRRKRKTTFGDGIATAANPLAPVHCYVRRNSTLFVKEHFSNTKTERRDAYLSTCLPRKLISGTGESIRKMTGVEAAAISALVSGTLKVEGNKLAPLLIKEYSSIVGVKEDLQELHDLVEGINFWLEKTAENSIGSTQSFAWLKKLKDISYDVDDVVDEFQLKAEKHHSNGDSGIVSKYLCTIPKSFVFQCNSANKIKAIKKRFAAIVKQRTDYLAITNSVDPPVRLTNMRTKEVTSLPNVDEALVVGRDKDKQEIISMLEENDDQQKIKIVSVIGLGGSGKTTLAKLVFNDGNIIERHLFEVRLWVHVSKEFVVNDLIKKLFEAFSDNNPGTHALPYMNQTISDKLKGKRFLLVLDDVWTNSRDEWEEFMVCLKVGAPKSRILLTTRNREVAVIVGSTNQFYLPFLSPDDSWKLFQQSLVTPPTGWDFEEVGKAIVDKCGGVPLAIKVLAGPLHGKERIEEWQDVRERNLLNVDGKEDRVAACLWLSYSHLPFNLKQCFKICSLFPKGHRIDKEQLIDLWIAHDMIAVEDGVDCLDLEHVGHNHFESLMQVYFLQNVREIDGRVTCGMHDLVHDLALSISGDEISLDMPNEASSSTTRSYRYFSLIKQPEHMAPKFFFRKARAVYMPKYEDYIYAMALKHAKHLRSVTVGYLNAEGANTISQVKYLKYLAMSLRDCETLPKGISDVWSLQALHVTSSYSLIKIPESIGKLKKLRTLYLSGCIELKSLPDSIGDCHMISSIDLCSCSKLTVLPDSIGKLQKLRTLNLSCCRELKCLPDSIDRNKMLRLLRLRYCKVERLPSSMTKLENLECLDLQGCRELVELPEGIGNLDKLQVLNLNYCTKLGGMPVGIEQLSRLQKLGLFAIGKGEKFAGMSELANVSRFGEELTIIGIQHVMDTNGAHEACLKQKTNLQRLRLEWMADYTKEVNTELEQAVLDGLEPPPGIKMLDIHGYSGRQYAGWMQSQAGGGVQGPAPFQFLREMSLCYLRNLKHLDGLVELPCLEELWLLRMPSLESISGGPFPSLVKLEMYELPCLGEVWMVPETTMPDVEDGGGCYNLTPHLGQVRVGSCLTELEINRCPKLEVMPHLPPSLKRLSLHGSEQVLQSPGQCQGSSSSPSFNKLKKLQLWNVTGLGSGHGWELLQHMAALESLEIIFFPGVQTESLVEPESLWSLTSLRSLKVYGWSNILMLPESLGELRSLQELTIESCSSLTDLPQTMGQLSSLQELVIQSCEALHQLPDCLGELCSLRKLEINYLRGLTCLPQSICRLTTSLQELRIHDCPGIKSLPEGIKDLTALKQLMIFECPYLERRCKRGTGEDWRLISHIPDVSIHGFDVWGGFGQRLYATA</sequence>
<evidence type="ECO:0000313" key="13">
    <source>
        <dbReference type="EMBL" id="CAD6258570.1"/>
    </source>
</evidence>
<evidence type="ECO:0000256" key="2">
    <source>
        <dbReference type="ARBA" id="ARBA00022614"/>
    </source>
</evidence>
<dbReference type="GO" id="GO:0009626">
    <property type="term" value="P:plant-type hypersensitive response"/>
    <property type="evidence" value="ECO:0007669"/>
    <property type="project" value="UniProtKB-ARBA"/>
</dbReference>
<dbReference type="InterPro" id="IPR027417">
    <property type="entry name" value="P-loop_NTPase"/>
</dbReference>
<dbReference type="Pfam" id="PF18052">
    <property type="entry name" value="Rx_N"/>
    <property type="match status" value="1"/>
</dbReference>
<evidence type="ECO:0000256" key="5">
    <source>
        <dbReference type="ARBA" id="ARBA00022821"/>
    </source>
</evidence>
<dbReference type="SUPFAM" id="SSF52058">
    <property type="entry name" value="L domain-like"/>
    <property type="match status" value="2"/>
</dbReference>
<evidence type="ECO:0000259" key="8">
    <source>
        <dbReference type="Pfam" id="PF00931"/>
    </source>
</evidence>
<evidence type="ECO:0000259" key="12">
    <source>
        <dbReference type="Pfam" id="PF25019"/>
    </source>
</evidence>
<dbReference type="Gene3D" id="3.40.50.300">
    <property type="entry name" value="P-loop containing nucleotide triphosphate hydrolases"/>
    <property type="match status" value="1"/>
</dbReference>
<dbReference type="InterPro" id="IPR042197">
    <property type="entry name" value="Apaf_helical"/>
</dbReference>
<evidence type="ECO:0000259" key="9">
    <source>
        <dbReference type="Pfam" id="PF18052"/>
    </source>
</evidence>
<dbReference type="InterPro" id="IPR058922">
    <property type="entry name" value="WHD_DRP"/>
</dbReference>
<dbReference type="EMBL" id="CAJGYO010000010">
    <property type="protein sequence ID" value="CAD6258570.1"/>
    <property type="molecule type" value="Genomic_DNA"/>
</dbReference>
<proteinExistence type="inferred from homology"/>
<organism evidence="13 14">
    <name type="scientific">Miscanthus lutarioriparius</name>
    <dbReference type="NCBI Taxonomy" id="422564"/>
    <lineage>
        <taxon>Eukaryota</taxon>
        <taxon>Viridiplantae</taxon>
        <taxon>Streptophyta</taxon>
        <taxon>Embryophyta</taxon>
        <taxon>Tracheophyta</taxon>
        <taxon>Spermatophyta</taxon>
        <taxon>Magnoliopsida</taxon>
        <taxon>Liliopsida</taxon>
        <taxon>Poales</taxon>
        <taxon>Poaceae</taxon>
        <taxon>PACMAD clade</taxon>
        <taxon>Panicoideae</taxon>
        <taxon>Andropogonodae</taxon>
        <taxon>Andropogoneae</taxon>
        <taxon>Saccharinae</taxon>
        <taxon>Miscanthus</taxon>
    </lineage>
</organism>
<evidence type="ECO:0000313" key="14">
    <source>
        <dbReference type="Proteomes" id="UP000604825"/>
    </source>
</evidence>
<dbReference type="SUPFAM" id="SSF52047">
    <property type="entry name" value="RNI-like"/>
    <property type="match status" value="1"/>
</dbReference>
<dbReference type="GO" id="GO:0005524">
    <property type="term" value="F:ATP binding"/>
    <property type="evidence" value="ECO:0007669"/>
    <property type="project" value="UniProtKB-KW"/>
</dbReference>
<dbReference type="Gene3D" id="1.10.10.10">
    <property type="entry name" value="Winged helix-like DNA-binding domain superfamily/Winged helix DNA-binding domain"/>
    <property type="match status" value="1"/>
</dbReference>
<feature type="domain" description="R13L1/DRL21-like LRR repeat region" evidence="12">
    <location>
        <begin position="947"/>
        <end position="1082"/>
    </location>
</feature>
<dbReference type="GO" id="GO:0043531">
    <property type="term" value="F:ADP binding"/>
    <property type="evidence" value="ECO:0007669"/>
    <property type="project" value="InterPro"/>
</dbReference>
<dbReference type="Gene3D" id="3.80.10.10">
    <property type="entry name" value="Ribonuclease Inhibitor"/>
    <property type="match status" value="4"/>
</dbReference>
<dbReference type="Pfam" id="PF23598">
    <property type="entry name" value="LRR_14"/>
    <property type="match status" value="2"/>
</dbReference>
<keyword evidence="14" id="KW-1185">Reference proteome</keyword>
<evidence type="ECO:0000256" key="3">
    <source>
        <dbReference type="ARBA" id="ARBA00022737"/>
    </source>
</evidence>
<dbReference type="PRINTS" id="PR00364">
    <property type="entry name" value="DISEASERSIST"/>
</dbReference>
<keyword evidence="7" id="KW-0175">Coiled coil</keyword>
<feature type="domain" description="Disease resistance R13L4/SHOC-2-like LRR" evidence="11">
    <location>
        <begin position="1223"/>
        <end position="1327"/>
    </location>
</feature>
<dbReference type="InterPro" id="IPR055414">
    <property type="entry name" value="LRR_R13L4/SHOC2-like"/>
</dbReference>
<evidence type="ECO:0000259" key="11">
    <source>
        <dbReference type="Pfam" id="PF23598"/>
    </source>
</evidence>
<dbReference type="Pfam" id="PF25019">
    <property type="entry name" value="LRR_R13L1-DRL21"/>
    <property type="match status" value="1"/>
</dbReference>
<evidence type="ECO:0000256" key="6">
    <source>
        <dbReference type="ARBA" id="ARBA00022840"/>
    </source>
</evidence>
<feature type="domain" description="Disease resistance R13L4/SHOC-2-like LRR" evidence="11">
    <location>
        <begin position="730"/>
        <end position="845"/>
    </location>
</feature>
<gene>
    <name evidence="13" type="ORF">NCGR_LOCUS42040</name>
</gene>
<dbReference type="Gene3D" id="1.20.5.4130">
    <property type="match status" value="1"/>
</dbReference>
<dbReference type="PANTHER" id="PTHR36766:SF56">
    <property type="match status" value="1"/>
</dbReference>
<reference evidence="13" key="1">
    <citation type="submission" date="2020-10" db="EMBL/GenBank/DDBJ databases">
        <authorList>
            <person name="Han B."/>
            <person name="Lu T."/>
            <person name="Zhao Q."/>
            <person name="Huang X."/>
            <person name="Zhao Y."/>
        </authorList>
    </citation>
    <scope>NUCLEOTIDE SEQUENCE</scope>
</reference>
<keyword evidence="6" id="KW-0067">ATP-binding</keyword>
<dbReference type="InterPro" id="IPR032675">
    <property type="entry name" value="LRR_dom_sf"/>
</dbReference>